<feature type="signal peptide" evidence="7">
    <location>
        <begin position="1"/>
        <end position="24"/>
    </location>
</feature>
<evidence type="ECO:0000256" key="1">
    <source>
        <dbReference type="ARBA" id="ARBA00004323"/>
    </source>
</evidence>
<dbReference type="PANTHER" id="PTHR12042:SF21">
    <property type="entry name" value="ALPHA1,4-GALACTOSYLTRANSFERASE 1-RELATED"/>
    <property type="match status" value="1"/>
</dbReference>
<keyword evidence="3" id="KW-0328">Glycosyltransferase</keyword>
<name>A0AAE1F3G1_PETCI</name>
<keyword evidence="4" id="KW-0808">Transferase</keyword>
<dbReference type="GO" id="GO:0016758">
    <property type="term" value="F:hexosyltransferase activity"/>
    <property type="evidence" value="ECO:0007669"/>
    <property type="project" value="TreeGrafter"/>
</dbReference>
<dbReference type="InterPro" id="IPR007652">
    <property type="entry name" value="A1-4-GlycosylTfrase_dom"/>
</dbReference>
<evidence type="ECO:0000313" key="10">
    <source>
        <dbReference type="Proteomes" id="UP001286313"/>
    </source>
</evidence>
<dbReference type="AlphaFoldDB" id="A0AAE1F3G1"/>
<feature type="chain" id="PRO_5042272266" description="Alpha 1,4-glycosyltransferase domain-containing protein" evidence="7">
    <location>
        <begin position="25"/>
        <end position="448"/>
    </location>
</feature>
<sequence length="448" mass="49964">MRGLRCSLLITGVVILVLCVVGTGQHQAAITVTNVITNVAKTVLSLVLDGRYSDAVQVDIKLGETRTTRGTTVAATGPYSQWASWVPHLCPHHLRRTTLPPGLNLTWEPPTERTIFFTQTSCTSTLTPREACAVESTALHHPGHPLLLLITSPTINHTHPLMQVVLGLAGVRVAWLDLDQVMNQPPLDVWHTHRLWMINTERASAFVSDVVRTELLRRYGGIYLDLDFITLRPLPIQPLTSSGRHSQTGRHHTPRNWLAWADHRLVTLAISSFTKGHWLLENIVADIPRVFEPDSCCSIGPDLVTRHLYQRCSQNLTTQQNHFNNQSYAIGGTLATDNNTHIITQTTHTKNLYSLVGQECNGTTVFPKTFFYPVHYGYGKGELKSIFTEGAGLGETFFSKSTAFTLHHYNSLSARALVSPAGDSILREAFRRNCPRVFQLLDEAHVFF</sequence>
<keyword evidence="6" id="KW-0472">Membrane</keyword>
<dbReference type="SUPFAM" id="SSF53448">
    <property type="entry name" value="Nucleotide-diphospho-sugar transferases"/>
    <property type="match status" value="1"/>
</dbReference>
<feature type="domain" description="Alpha 1,4-glycosyltransferase" evidence="8">
    <location>
        <begin position="273"/>
        <end position="321"/>
    </location>
</feature>
<accession>A0AAE1F3G1</accession>
<evidence type="ECO:0000256" key="3">
    <source>
        <dbReference type="ARBA" id="ARBA00022676"/>
    </source>
</evidence>
<dbReference type="InterPro" id="IPR029044">
    <property type="entry name" value="Nucleotide-diphossugar_trans"/>
</dbReference>
<evidence type="ECO:0000256" key="5">
    <source>
        <dbReference type="ARBA" id="ARBA00023034"/>
    </source>
</evidence>
<dbReference type="Pfam" id="PF04488">
    <property type="entry name" value="Gly_transf_sug"/>
    <property type="match status" value="1"/>
</dbReference>
<keyword evidence="7" id="KW-0732">Signal</keyword>
<dbReference type="GO" id="GO:0006688">
    <property type="term" value="P:glycosphingolipid biosynthetic process"/>
    <property type="evidence" value="ECO:0007669"/>
    <property type="project" value="TreeGrafter"/>
</dbReference>
<comment type="similarity">
    <text evidence="2">Belongs to the glycosyltransferase 32 family.</text>
</comment>
<evidence type="ECO:0000256" key="2">
    <source>
        <dbReference type="ARBA" id="ARBA00009003"/>
    </source>
</evidence>
<dbReference type="Gene3D" id="3.90.550.20">
    <property type="match status" value="1"/>
</dbReference>
<comment type="caution">
    <text evidence="9">The sequence shown here is derived from an EMBL/GenBank/DDBJ whole genome shotgun (WGS) entry which is preliminary data.</text>
</comment>
<dbReference type="GO" id="GO:0000139">
    <property type="term" value="C:Golgi membrane"/>
    <property type="evidence" value="ECO:0007669"/>
    <property type="project" value="UniProtKB-SubCell"/>
</dbReference>
<proteinExistence type="inferred from homology"/>
<dbReference type="InterPro" id="IPR007577">
    <property type="entry name" value="GlycoTrfase_DXD_sugar-bd_CS"/>
</dbReference>
<evidence type="ECO:0000259" key="8">
    <source>
        <dbReference type="Pfam" id="PF04572"/>
    </source>
</evidence>
<keyword evidence="5" id="KW-0333">Golgi apparatus</keyword>
<evidence type="ECO:0000256" key="7">
    <source>
        <dbReference type="SAM" id="SignalP"/>
    </source>
</evidence>
<protein>
    <recommendedName>
        <fullName evidence="8">Alpha 1,4-glycosyltransferase domain-containing protein</fullName>
    </recommendedName>
</protein>
<keyword evidence="10" id="KW-1185">Reference proteome</keyword>
<gene>
    <name evidence="9" type="ORF">Pcinc_028187</name>
</gene>
<evidence type="ECO:0000256" key="6">
    <source>
        <dbReference type="ARBA" id="ARBA00023136"/>
    </source>
</evidence>
<organism evidence="9 10">
    <name type="scientific">Petrolisthes cinctipes</name>
    <name type="common">Flat porcelain crab</name>
    <dbReference type="NCBI Taxonomy" id="88211"/>
    <lineage>
        <taxon>Eukaryota</taxon>
        <taxon>Metazoa</taxon>
        <taxon>Ecdysozoa</taxon>
        <taxon>Arthropoda</taxon>
        <taxon>Crustacea</taxon>
        <taxon>Multicrustacea</taxon>
        <taxon>Malacostraca</taxon>
        <taxon>Eumalacostraca</taxon>
        <taxon>Eucarida</taxon>
        <taxon>Decapoda</taxon>
        <taxon>Pleocyemata</taxon>
        <taxon>Anomura</taxon>
        <taxon>Galatheoidea</taxon>
        <taxon>Porcellanidae</taxon>
        <taxon>Petrolisthes</taxon>
    </lineage>
</organism>
<evidence type="ECO:0000313" key="9">
    <source>
        <dbReference type="EMBL" id="KAK3866281.1"/>
    </source>
</evidence>
<dbReference type="Proteomes" id="UP001286313">
    <property type="component" value="Unassembled WGS sequence"/>
</dbReference>
<feature type="domain" description="Alpha 1,4-glycosyltransferase" evidence="8">
    <location>
        <begin position="342"/>
        <end position="440"/>
    </location>
</feature>
<evidence type="ECO:0000256" key="4">
    <source>
        <dbReference type="ARBA" id="ARBA00022679"/>
    </source>
</evidence>
<reference evidence="9" key="1">
    <citation type="submission" date="2023-10" db="EMBL/GenBank/DDBJ databases">
        <title>Genome assemblies of two species of porcelain crab, Petrolisthes cinctipes and Petrolisthes manimaculis (Anomura: Porcellanidae).</title>
        <authorList>
            <person name="Angst P."/>
        </authorList>
    </citation>
    <scope>NUCLEOTIDE SEQUENCE</scope>
    <source>
        <strain evidence="9">PB745_01</strain>
        <tissue evidence="9">Gill</tissue>
    </source>
</reference>
<dbReference type="PANTHER" id="PTHR12042">
    <property type="entry name" value="LACTOSYLCERAMIDE 4-ALPHA-GALACTOSYLTRANSFERASE ALPHA- 1,4-GALACTOSYLTRANSFERASE"/>
    <property type="match status" value="1"/>
</dbReference>
<dbReference type="EMBL" id="JAWQEG010003426">
    <property type="protein sequence ID" value="KAK3866281.1"/>
    <property type="molecule type" value="Genomic_DNA"/>
</dbReference>
<dbReference type="InterPro" id="IPR051981">
    <property type="entry name" value="Glycosyltransf_32"/>
</dbReference>
<comment type="subcellular location">
    <subcellularLocation>
        <location evidence="1">Golgi apparatus membrane</location>
        <topology evidence="1">Single-pass type II membrane protein</topology>
    </subcellularLocation>
</comment>
<dbReference type="Pfam" id="PF04572">
    <property type="entry name" value="Gb3_synth"/>
    <property type="match status" value="2"/>
</dbReference>